<feature type="region of interest" description="Disordered" evidence="1">
    <location>
        <begin position="462"/>
        <end position="509"/>
    </location>
</feature>
<evidence type="ECO:0000256" key="1">
    <source>
        <dbReference type="SAM" id="MobiDB-lite"/>
    </source>
</evidence>
<proteinExistence type="predicted"/>
<protein>
    <submittedName>
        <fullName evidence="3">Putative portal protein</fullName>
    </submittedName>
</protein>
<sequence length="509" mass="57599">MAEIKLGERKHPLYDENLSKWEMYLSSIIGGPSVLNENYIFSHRLEDSVDHRDRIKRAYYLNFCDTIPSIYNSFIFKEHVERSPDPILEIFRDNTDGRNTPISEFVKRVGYWASVYGVVHALVDITPTTKKTVSRAAVKAGDVAPYATLIYPSQLVDWSIDSWGNWRWVVIATTYYRDDDPNVEREEETHYRLITTEEWRIEDQDGKPVDLPDMESKGRNELGIIPIATMYHKDQNDDKVGESLIKDIAYINRTILNWCSCIDEQIDRQTFSQLVIPDDGSLAEKSESGDDPLVKVGTGTLFTFPYESSQPPQFISPNTESIVTIWKLVVDHIKEIYRIAGLIGGTGDLYVSGSGRAAQVGFQSVNSALAEKAATYQKFENDISKFAYMQLGKDSTTFELTKYPSSFDVSALADDIDGYFKILERNLSPRLNKTIMKTIARRSAPFVTQTVKAEIEGEIESGTGIVEPLKTTSGPQSLGEGNPNVNSISDTHRTIEDKEFDEKTKKKKE</sequence>
<dbReference type="EMBL" id="MT142395">
    <property type="protein sequence ID" value="QJA79803.1"/>
    <property type="molecule type" value="Genomic_DNA"/>
</dbReference>
<dbReference type="AlphaFoldDB" id="A0A6M3KUS9"/>
<evidence type="ECO:0000313" key="3">
    <source>
        <dbReference type="EMBL" id="QJA85789.1"/>
    </source>
</evidence>
<dbReference type="EMBL" id="MT142595">
    <property type="protein sequence ID" value="QJA85789.1"/>
    <property type="molecule type" value="Genomic_DNA"/>
</dbReference>
<gene>
    <name evidence="2" type="ORF">MM415A00828_0025</name>
    <name evidence="3" type="ORF">MM415B02176_0010</name>
</gene>
<organism evidence="3">
    <name type="scientific">viral metagenome</name>
    <dbReference type="NCBI Taxonomy" id="1070528"/>
    <lineage>
        <taxon>unclassified sequences</taxon>
        <taxon>metagenomes</taxon>
        <taxon>organismal metagenomes</taxon>
    </lineage>
</organism>
<feature type="compositionally biased region" description="Basic and acidic residues" evidence="1">
    <location>
        <begin position="490"/>
        <end position="509"/>
    </location>
</feature>
<name>A0A6M3KUS9_9ZZZZ</name>
<evidence type="ECO:0000313" key="2">
    <source>
        <dbReference type="EMBL" id="QJA79803.1"/>
    </source>
</evidence>
<reference evidence="3" key="1">
    <citation type="submission" date="2020-03" db="EMBL/GenBank/DDBJ databases">
        <title>The deep terrestrial virosphere.</title>
        <authorList>
            <person name="Holmfeldt K."/>
            <person name="Nilsson E."/>
            <person name="Simone D."/>
            <person name="Lopez-Fernandez M."/>
            <person name="Wu X."/>
            <person name="de Brujin I."/>
            <person name="Lundin D."/>
            <person name="Andersson A."/>
            <person name="Bertilsson S."/>
            <person name="Dopson M."/>
        </authorList>
    </citation>
    <scope>NUCLEOTIDE SEQUENCE</scope>
    <source>
        <strain evidence="2">MM415A00828</strain>
        <strain evidence="3">MM415B02176</strain>
    </source>
</reference>
<accession>A0A6M3KUS9</accession>